<dbReference type="FunFam" id="3.10.310.40:FF:000001">
    <property type="entry name" value="Alanine--tRNA ligase"/>
    <property type="match status" value="1"/>
</dbReference>
<evidence type="ECO:0000256" key="4">
    <source>
        <dbReference type="ARBA" id="ARBA00013168"/>
    </source>
</evidence>
<dbReference type="InterPro" id="IPR018163">
    <property type="entry name" value="Thr/Ala-tRNA-synth_IIc_edit"/>
</dbReference>
<dbReference type="InterPro" id="IPR012947">
    <property type="entry name" value="tRNA_SAD"/>
</dbReference>
<dbReference type="GO" id="GO:0006419">
    <property type="term" value="P:alanyl-tRNA aminoacylation"/>
    <property type="evidence" value="ECO:0007669"/>
    <property type="project" value="InterPro"/>
</dbReference>
<dbReference type="EMBL" id="LSGP01000026">
    <property type="protein sequence ID" value="KYZ75050.1"/>
    <property type="molecule type" value="Genomic_DNA"/>
</dbReference>
<evidence type="ECO:0000256" key="15">
    <source>
        <dbReference type="ARBA" id="ARBA00032577"/>
    </source>
</evidence>
<keyword evidence="11" id="KW-0067">ATP-binding</keyword>
<comment type="cofactor">
    <cofactor evidence="1">
        <name>Zn(2+)</name>
        <dbReference type="ChEBI" id="CHEBI:29105"/>
    </cofactor>
</comment>
<organism evidence="17 18">
    <name type="scientific">Anaerosporomusa subterranea</name>
    <dbReference type="NCBI Taxonomy" id="1794912"/>
    <lineage>
        <taxon>Bacteria</taxon>
        <taxon>Bacillati</taxon>
        <taxon>Bacillota</taxon>
        <taxon>Negativicutes</taxon>
        <taxon>Acetonemataceae</taxon>
        <taxon>Anaerosporomusa</taxon>
    </lineage>
</organism>
<dbReference type="InterPro" id="IPR051335">
    <property type="entry name" value="Alanyl-tRNA_Editing_Enzymes"/>
</dbReference>
<dbReference type="Gene3D" id="3.30.980.10">
    <property type="entry name" value="Threonyl-trna Synthetase, Chain A, domain 2"/>
    <property type="match status" value="1"/>
</dbReference>
<evidence type="ECO:0000259" key="16">
    <source>
        <dbReference type="PROSITE" id="PS50860"/>
    </source>
</evidence>
<dbReference type="InterPro" id="IPR009000">
    <property type="entry name" value="Transl_B-barrel_sf"/>
</dbReference>
<dbReference type="EC" id="6.1.1.7" evidence="4"/>
<evidence type="ECO:0000256" key="7">
    <source>
        <dbReference type="ARBA" id="ARBA00022598"/>
    </source>
</evidence>
<dbReference type="GO" id="GO:0004813">
    <property type="term" value="F:alanine-tRNA ligase activity"/>
    <property type="evidence" value="ECO:0007669"/>
    <property type="project" value="UniProtKB-EC"/>
</dbReference>
<evidence type="ECO:0000256" key="9">
    <source>
        <dbReference type="ARBA" id="ARBA00022741"/>
    </source>
</evidence>
<dbReference type="Pfam" id="PF02272">
    <property type="entry name" value="DHHA1"/>
    <property type="match status" value="1"/>
</dbReference>
<keyword evidence="8" id="KW-0479">Metal-binding</keyword>
<keyword evidence="10" id="KW-0862">Zinc</keyword>
<evidence type="ECO:0000256" key="5">
    <source>
        <dbReference type="ARBA" id="ARBA00017959"/>
    </source>
</evidence>
<keyword evidence="6" id="KW-0820">tRNA-binding</keyword>
<evidence type="ECO:0000256" key="1">
    <source>
        <dbReference type="ARBA" id="ARBA00001947"/>
    </source>
</evidence>
<dbReference type="SUPFAM" id="SSF50447">
    <property type="entry name" value="Translation proteins"/>
    <property type="match status" value="1"/>
</dbReference>
<comment type="caution">
    <text evidence="17">The sequence shown here is derived from an EMBL/GenBank/DDBJ whole genome shotgun (WGS) entry which is preliminary data.</text>
</comment>
<dbReference type="InterPro" id="IPR003156">
    <property type="entry name" value="DHHA1_dom"/>
</dbReference>
<evidence type="ECO:0000256" key="10">
    <source>
        <dbReference type="ARBA" id="ARBA00022833"/>
    </source>
</evidence>
<proteinExistence type="inferred from homology"/>
<evidence type="ECO:0000256" key="13">
    <source>
        <dbReference type="ARBA" id="ARBA00022917"/>
    </source>
</evidence>
<keyword evidence="7" id="KW-0436">Ligase</keyword>
<dbReference type="SMART" id="SM00863">
    <property type="entry name" value="tRNA_SAD"/>
    <property type="match status" value="1"/>
</dbReference>
<evidence type="ECO:0000256" key="11">
    <source>
        <dbReference type="ARBA" id="ARBA00022840"/>
    </source>
</evidence>
<keyword evidence="13" id="KW-0648">Protein biosynthesis</keyword>
<dbReference type="PROSITE" id="PS50860">
    <property type="entry name" value="AA_TRNA_LIGASE_II_ALA"/>
    <property type="match status" value="1"/>
</dbReference>
<evidence type="ECO:0000256" key="12">
    <source>
        <dbReference type="ARBA" id="ARBA00022884"/>
    </source>
</evidence>
<dbReference type="InterPro" id="IPR018165">
    <property type="entry name" value="Ala-tRNA-synth_IIc_core"/>
</dbReference>
<gene>
    <name evidence="17" type="ORF">AXX12_15860</name>
</gene>
<name>A0A154BMH6_ANASB</name>
<keyword evidence="14" id="KW-0030">Aminoacyl-tRNA synthetase</keyword>
<dbReference type="PANTHER" id="PTHR43462:SF1">
    <property type="entry name" value="ALANYL-TRNA EDITING PROTEIN AARSD1"/>
    <property type="match status" value="1"/>
</dbReference>
<evidence type="ECO:0000313" key="18">
    <source>
        <dbReference type="Proteomes" id="UP000076268"/>
    </source>
</evidence>
<keyword evidence="12" id="KW-0694">RNA-binding</keyword>
<dbReference type="Gene3D" id="2.40.30.130">
    <property type="match status" value="1"/>
</dbReference>
<dbReference type="STRING" id="1794912.AXX12_15860"/>
<evidence type="ECO:0000256" key="6">
    <source>
        <dbReference type="ARBA" id="ARBA00022555"/>
    </source>
</evidence>
<comment type="similarity">
    <text evidence="3">Belongs to the class-II aminoacyl-tRNA synthetase family.</text>
</comment>
<feature type="domain" description="Alanyl-transfer RNA synthetases family profile" evidence="16">
    <location>
        <begin position="1"/>
        <end position="236"/>
    </location>
</feature>
<dbReference type="RefSeq" id="WP_066245653.1">
    <property type="nucleotide sequence ID" value="NZ_LSGP01000026.1"/>
</dbReference>
<evidence type="ECO:0000256" key="2">
    <source>
        <dbReference type="ARBA" id="ARBA00004496"/>
    </source>
</evidence>
<dbReference type="PANTHER" id="PTHR43462">
    <property type="entry name" value="ALANYL-TRNA EDITING PROTEIN"/>
    <property type="match status" value="1"/>
</dbReference>
<dbReference type="Gene3D" id="3.10.310.40">
    <property type="match status" value="1"/>
</dbReference>
<evidence type="ECO:0000256" key="14">
    <source>
        <dbReference type="ARBA" id="ARBA00023146"/>
    </source>
</evidence>
<dbReference type="AlphaFoldDB" id="A0A154BMH6"/>
<dbReference type="GO" id="GO:0046872">
    <property type="term" value="F:metal ion binding"/>
    <property type="evidence" value="ECO:0007669"/>
    <property type="project" value="UniProtKB-KW"/>
</dbReference>
<evidence type="ECO:0000313" key="17">
    <source>
        <dbReference type="EMBL" id="KYZ75050.1"/>
    </source>
</evidence>
<keyword evidence="18" id="KW-1185">Reference proteome</keyword>
<dbReference type="OrthoDB" id="9812949at2"/>
<protein>
    <recommendedName>
        <fullName evidence="5">Alanine--tRNA ligase</fullName>
        <ecNumber evidence="4">6.1.1.7</ecNumber>
    </recommendedName>
    <alternativeName>
        <fullName evidence="15">Alanyl-tRNA synthetase</fullName>
    </alternativeName>
</protein>
<sequence length="402" mass="43911">MTDKLYLQDAYIQEFQAVVLESRQTADGWEIVLDRTAFYPEGGGQPCDIGDIDGLPVTAVREEGESVIHVMQQPPASETVTGRIDWSRRFYHMQQHSGQHILSAVFDDKCQAATVGFHLGTDSTQIDVAIADLKPEQMAEAEATANLALYANMPVTAEWVKVEDLVRYQLRKPPAKNFAQLRLVSVRNIDCCPCGGTHVKSTGEIGMIKILGWERKNNAVRVDFVCGERALTDYQLKHHLVQEMASNLSVPVKELAEAFVQRLAKIDSLTKELTTVRLELSQFQAAALLQTAPLYKDIHMVAHCLQDAPPNDAAQLAKNLTATVPAAAFVAAISPGAAKAHLVFATNTDRLDMGKLLKAALAKLNGKGGGSPRLAQGGTTSPDKLQEVLDEALTEAKRFLEN</sequence>
<dbReference type="GO" id="GO:0002161">
    <property type="term" value="F:aminoacyl-tRNA deacylase activity"/>
    <property type="evidence" value="ECO:0007669"/>
    <property type="project" value="UniProtKB-ARBA"/>
</dbReference>
<accession>A0A154BMH6</accession>
<dbReference type="GO" id="GO:0005524">
    <property type="term" value="F:ATP binding"/>
    <property type="evidence" value="ECO:0007669"/>
    <property type="project" value="UniProtKB-KW"/>
</dbReference>
<evidence type="ECO:0000256" key="3">
    <source>
        <dbReference type="ARBA" id="ARBA00008226"/>
    </source>
</evidence>
<dbReference type="Proteomes" id="UP000076268">
    <property type="component" value="Unassembled WGS sequence"/>
</dbReference>
<dbReference type="Pfam" id="PF07973">
    <property type="entry name" value="tRNA_SAD"/>
    <property type="match status" value="1"/>
</dbReference>
<dbReference type="GO" id="GO:0005737">
    <property type="term" value="C:cytoplasm"/>
    <property type="evidence" value="ECO:0007669"/>
    <property type="project" value="UniProtKB-SubCell"/>
</dbReference>
<dbReference type="GO" id="GO:0000049">
    <property type="term" value="F:tRNA binding"/>
    <property type="evidence" value="ECO:0007669"/>
    <property type="project" value="UniProtKB-KW"/>
</dbReference>
<evidence type="ECO:0000256" key="8">
    <source>
        <dbReference type="ARBA" id="ARBA00022723"/>
    </source>
</evidence>
<dbReference type="SUPFAM" id="SSF55186">
    <property type="entry name" value="ThrRS/AlaRS common domain"/>
    <property type="match status" value="1"/>
</dbReference>
<reference evidence="17 18" key="1">
    <citation type="submission" date="2016-02" db="EMBL/GenBank/DDBJ databases">
        <title>Anaerosporomusa subterraneum gen. nov., sp. nov., a spore-forming obligate anaerobe isolated from saprolite.</title>
        <authorList>
            <person name="Choi J.K."/>
            <person name="Shah M."/>
            <person name="Yee N."/>
        </authorList>
    </citation>
    <scope>NUCLEOTIDE SEQUENCE [LARGE SCALE GENOMIC DNA]</scope>
    <source>
        <strain evidence="17 18">RU4</strain>
    </source>
</reference>
<keyword evidence="9" id="KW-0547">Nucleotide-binding</keyword>
<comment type="subcellular location">
    <subcellularLocation>
        <location evidence="2">Cytoplasm</location>
    </subcellularLocation>
</comment>